<dbReference type="Gene3D" id="2.60.210.10">
    <property type="entry name" value="Apoptosis, Tumor Necrosis Factor Receptor Associated Protein 2, Chain A"/>
    <property type="match status" value="3"/>
</dbReference>
<evidence type="ECO:0000256" key="1">
    <source>
        <dbReference type="SAM" id="MobiDB-lite"/>
    </source>
</evidence>
<proteinExistence type="predicted"/>
<organism evidence="4 5">
    <name type="scientific">Blomia tropicalis</name>
    <name type="common">Mite</name>
    <dbReference type="NCBI Taxonomy" id="40697"/>
    <lineage>
        <taxon>Eukaryota</taxon>
        <taxon>Metazoa</taxon>
        <taxon>Ecdysozoa</taxon>
        <taxon>Arthropoda</taxon>
        <taxon>Chelicerata</taxon>
        <taxon>Arachnida</taxon>
        <taxon>Acari</taxon>
        <taxon>Acariformes</taxon>
        <taxon>Sarcoptiformes</taxon>
        <taxon>Astigmata</taxon>
        <taxon>Glycyphagoidea</taxon>
        <taxon>Echimyopodidae</taxon>
        <taxon>Blomia</taxon>
    </lineage>
</organism>
<feature type="region of interest" description="Disordered" evidence="1">
    <location>
        <begin position="761"/>
        <end position="800"/>
    </location>
</feature>
<reference evidence="4" key="1">
    <citation type="submission" date="2022-12" db="EMBL/GenBank/DDBJ databases">
        <title>Genome assemblies of Blomia tropicalis.</title>
        <authorList>
            <person name="Cui Y."/>
        </authorList>
    </citation>
    <scope>NUCLEOTIDE SEQUENCE</scope>
    <source>
        <tissue evidence="4">Adult mites</tissue>
    </source>
</reference>
<gene>
    <name evidence="4" type="ORF">RDWZM_001784</name>
</gene>
<accession>A0A9Q0RQW7</accession>
<sequence length="814" mass="92511">MYCTTLIFFTVLSVLVSNVDGHFHESLLPKGWGDVQRLRLIVTDQDDVSIRRNNLHMFNAAVVDNVDDVRESDQTTTSTVSDTQTDLPIPTSTTTTTTTTTIKNTNTISESETESGLIFEEGNVESLSSKTSTKVEKNDTQSTMIQFVWKVYNITSILQSGQELMYSPRFYLSEDPSSTIGYRMQLLLVTNTTYLDNISYLGVFFRIVPGDNDSTQEWPYKFRTVLSILDHDQLSNHLVDEQTEKLNSTTQETYINEPIKYAEWNYTVIPNIDECRLRSAFLRPNSESDTGANTDGCGNRRHIPLNLIKNGNRFTRDDTLLVLVTVHLTDPVTDYNEFRRATMSMRYNELISNYVWTIDQFSHKERDSINAGRISILTSNPFYTHPNGYLIQMFMTLLPKRNAFAISIAFVQGDHDRYLQWPFPYSFEMAIVDQSPDYWKRDLTVKVKPSKSDCGTESFGQPGQQPEFCFLTIQSLQVLSLTHYNFLINDTLKIRFTTRFERYSARQRSSILLHNGRLVSEFNWFIPGLVARFERYIQESSNTPYGASSPTSSASSATRRSHRFVSDEFYTNGQGYLCQLVLTVTVRNVPLDERTKPVQPIDEILNKSNPYPELNLSRLYAHRKQLSQDILVFGLELVIIEGEYDRFLEWPFTNAYELSIVGYKNLPGSGGSSSSGSSSLGDITETVGGDGGGQMYSVGTPPHFNKDEQQTTNGESKKTSSSLLIPTQQVINGQCSKESFQKPIERNPPCGVREFVQLASTEESRRHRHSKQESANQQQQQPQATFNSATGNMELGTLNGKSEEDLHLRVRIYL</sequence>
<evidence type="ECO:0000313" key="4">
    <source>
        <dbReference type="EMBL" id="KAJ6223239.1"/>
    </source>
</evidence>
<feature type="region of interest" description="Disordered" evidence="1">
    <location>
        <begin position="73"/>
        <end position="100"/>
    </location>
</feature>
<keyword evidence="2" id="KW-0732">Signal</keyword>
<dbReference type="InterPro" id="IPR008974">
    <property type="entry name" value="TRAF-like"/>
</dbReference>
<dbReference type="InterPro" id="IPR002083">
    <property type="entry name" value="MATH/TRAF_dom"/>
</dbReference>
<feature type="chain" id="PRO_5040369160" description="MATH domain-containing protein" evidence="2">
    <location>
        <begin position="22"/>
        <end position="814"/>
    </location>
</feature>
<dbReference type="OMA" id="WTSIRID"/>
<evidence type="ECO:0000256" key="2">
    <source>
        <dbReference type="SAM" id="SignalP"/>
    </source>
</evidence>
<feature type="signal peptide" evidence="2">
    <location>
        <begin position="1"/>
        <end position="21"/>
    </location>
</feature>
<dbReference type="InterPro" id="IPR049342">
    <property type="entry name" value="TRAF1-6_MATH_dom"/>
</dbReference>
<evidence type="ECO:0000259" key="3">
    <source>
        <dbReference type="PROSITE" id="PS50144"/>
    </source>
</evidence>
<feature type="domain" description="MATH" evidence="3">
    <location>
        <begin position="351"/>
        <end position="498"/>
    </location>
</feature>
<dbReference type="AlphaFoldDB" id="A0A9Q0RQW7"/>
<feature type="compositionally biased region" description="Polar residues" evidence="1">
    <location>
        <begin position="710"/>
        <end position="723"/>
    </location>
</feature>
<feature type="domain" description="MATH" evidence="3">
    <location>
        <begin position="144"/>
        <end position="326"/>
    </location>
</feature>
<dbReference type="EMBL" id="JAPWDV010000001">
    <property type="protein sequence ID" value="KAJ6223239.1"/>
    <property type="molecule type" value="Genomic_DNA"/>
</dbReference>
<feature type="compositionally biased region" description="Low complexity" evidence="1">
    <location>
        <begin position="74"/>
        <end position="100"/>
    </location>
</feature>
<protein>
    <recommendedName>
        <fullName evidence="3">MATH domain-containing protein</fullName>
    </recommendedName>
</protein>
<dbReference type="PROSITE" id="PS50144">
    <property type="entry name" value="MATH"/>
    <property type="match status" value="2"/>
</dbReference>
<feature type="region of interest" description="Disordered" evidence="1">
    <location>
        <begin position="671"/>
        <end position="723"/>
    </location>
</feature>
<comment type="caution">
    <text evidence="4">The sequence shown here is derived from an EMBL/GenBank/DDBJ whole genome shotgun (WGS) entry which is preliminary data.</text>
</comment>
<dbReference type="SUPFAM" id="SSF49599">
    <property type="entry name" value="TRAF domain-like"/>
    <property type="match status" value="2"/>
</dbReference>
<dbReference type="Pfam" id="PF21355">
    <property type="entry name" value="TRAF-mep_MATH"/>
    <property type="match status" value="1"/>
</dbReference>
<dbReference type="Proteomes" id="UP001142055">
    <property type="component" value="Chromosome 1"/>
</dbReference>
<name>A0A9Q0RQW7_BLOTA</name>
<keyword evidence="5" id="KW-1185">Reference proteome</keyword>
<dbReference type="Pfam" id="PF22486">
    <property type="entry name" value="MATH_2"/>
    <property type="match status" value="1"/>
</dbReference>
<evidence type="ECO:0000313" key="5">
    <source>
        <dbReference type="Proteomes" id="UP001142055"/>
    </source>
</evidence>